<dbReference type="InterPro" id="IPR038717">
    <property type="entry name" value="Tc1-like_DDE_dom"/>
</dbReference>
<feature type="region of interest" description="Disordered" evidence="1">
    <location>
        <begin position="181"/>
        <end position="204"/>
    </location>
</feature>
<feature type="domain" description="Tc1-like transposase DDE" evidence="2">
    <location>
        <begin position="162"/>
        <end position="315"/>
    </location>
</feature>
<evidence type="ECO:0000313" key="4">
    <source>
        <dbReference type="Proteomes" id="UP000616885"/>
    </source>
</evidence>
<reference evidence="3" key="1">
    <citation type="submission" date="2020-10" db="EMBL/GenBank/DDBJ databases">
        <title>High-Quality Genome Resource of Clonostachys rosea strain S41 by Oxford Nanopore Long-Read Sequencing.</title>
        <authorList>
            <person name="Wang H."/>
        </authorList>
    </citation>
    <scope>NUCLEOTIDE SEQUENCE</scope>
    <source>
        <strain evidence="3">S41</strain>
    </source>
</reference>
<proteinExistence type="predicted"/>
<organism evidence="3 4">
    <name type="scientific">Bionectria ochroleuca</name>
    <name type="common">Gliocladium roseum</name>
    <dbReference type="NCBI Taxonomy" id="29856"/>
    <lineage>
        <taxon>Eukaryota</taxon>
        <taxon>Fungi</taxon>
        <taxon>Dikarya</taxon>
        <taxon>Ascomycota</taxon>
        <taxon>Pezizomycotina</taxon>
        <taxon>Sordariomycetes</taxon>
        <taxon>Hypocreomycetidae</taxon>
        <taxon>Hypocreales</taxon>
        <taxon>Bionectriaceae</taxon>
        <taxon>Clonostachys</taxon>
    </lineage>
</organism>
<dbReference type="AlphaFoldDB" id="A0A8H7N5Q7"/>
<dbReference type="EMBL" id="JADCTT010000008">
    <property type="protein sequence ID" value="KAF9748683.1"/>
    <property type="molecule type" value="Genomic_DNA"/>
</dbReference>
<dbReference type="InterPro" id="IPR036397">
    <property type="entry name" value="RNaseH_sf"/>
</dbReference>
<protein>
    <recommendedName>
        <fullName evidence="2">Tc1-like transposase DDE domain-containing protein</fullName>
    </recommendedName>
</protein>
<comment type="caution">
    <text evidence="3">The sequence shown here is derived from an EMBL/GenBank/DDBJ whole genome shotgun (WGS) entry which is preliminary data.</text>
</comment>
<evidence type="ECO:0000313" key="3">
    <source>
        <dbReference type="EMBL" id="KAF9748683.1"/>
    </source>
</evidence>
<dbReference type="Gene3D" id="3.30.420.10">
    <property type="entry name" value="Ribonuclease H-like superfamily/Ribonuclease H"/>
    <property type="match status" value="1"/>
</dbReference>
<gene>
    <name evidence="3" type="ORF">IM811_016478</name>
</gene>
<accession>A0A8H7N5Q7</accession>
<feature type="region of interest" description="Disordered" evidence="1">
    <location>
        <begin position="51"/>
        <end position="70"/>
    </location>
</feature>
<feature type="compositionally biased region" description="Basic and acidic residues" evidence="1">
    <location>
        <begin position="194"/>
        <end position="204"/>
    </location>
</feature>
<dbReference type="Pfam" id="PF13358">
    <property type="entry name" value="DDE_3"/>
    <property type="match status" value="1"/>
</dbReference>
<evidence type="ECO:0000259" key="2">
    <source>
        <dbReference type="Pfam" id="PF13358"/>
    </source>
</evidence>
<sequence>MERSHHDTPKRARFKGTAEYLEAKNIPYFKTDLCSHFEIPRRTGYRILESVSTRTRHNNPGLPETRGRKRKLSEADLDRLEDFCDEEEFEATSITWEGVAIEAGLEADVCGRTLQKAAQTRQLYKRLAQQVEFKNQQEYTRRFEYAKEALYKRPKPQNWYNIYFSDEVYFGYSNKGRARIIRKPGTRSDPSNLQERKEPSEKEEKQLHAWGAIGYDFKSPLVWYEINSNSNSKITQIDYKKKILKPYIKKWLEEGRSFVLEEDNDSGHGPGKSNPVRAWKEENNLQFFFNCPKSPDLSPIENCWLVPKEYIRHYPHWDKQVLRELAEEGWRELKQSTINAWVNSMLKRLRHVIRLGGKMTGF</sequence>
<dbReference type="Proteomes" id="UP000616885">
    <property type="component" value="Unassembled WGS sequence"/>
</dbReference>
<evidence type="ECO:0000256" key="1">
    <source>
        <dbReference type="SAM" id="MobiDB-lite"/>
    </source>
</evidence>
<dbReference type="GO" id="GO:0003676">
    <property type="term" value="F:nucleic acid binding"/>
    <property type="evidence" value="ECO:0007669"/>
    <property type="project" value="InterPro"/>
</dbReference>
<name>A0A8H7N5Q7_BIOOC</name>